<proteinExistence type="predicted"/>
<reference evidence="1" key="1">
    <citation type="submission" date="2024-04" db="EMBL/GenBank/DDBJ databases">
        <authorList>
            <consortium name="Molecular Ecology Group"/>
        </authorList>
    </citation>
    <scope>NUCLEOTIDE SEQUENCE</scope>
</reference>
<dbReference type="Proteomes" id="UP001497644">
    <property type="component" value="Chromosome 13"/>
</dbReference>
<dbReference type="AlphaFoldDB" id="A0AAV2NEA0"/>
<organism evidence="1 2">
    <name type="scientific">Lasius platythorax</name>
    <dbReference type="NCBI Taxonomy" id="488582"/>
    <lineage>
        <taxon>Eukaryota</taxon>
        <taxon>Metazoa</taxon>
        <taxon>Ecdysozoa</taxon>
        <taxon>Arthropoda</taxon>
        <taxon>Hexapoda</taxon>
        <taxon>Insecta</taxon>
        <taxon>Pterygota</taxon>
        <taxon>Neoptera</taxon>
        <taxon>Endopterygota</taxon>
        <taxon>Hymenoptera</taxon>
        <taxon>Apocrita</taxon>
        <taxon>Aculeata</taxon>
        <taxon>Formicoidea</taxon>
        <taxon>Formicidae</taxon>
        <taxon>Formicinae</taxon>
        <taxon>Lasius</taxon>
        <taxon>Lasius</taxon>
    </lineage>
</organism>
<evidence type="ECO:0000313" key="2">
    <source>
        <dbReference type="Proteomes" id="UP001497644"/>
    </source>
</evidence>
<keyword evidence="2" id="KW-1185">Reference proteome</keyword>
<sequence>MPAKIIPYDLARSSGTITTTCSALDNASLRARAFTTKNHANASATLEITDTFLKRGGCGEKKSYGVYVTRNISSLEEKTRGKGREEKKTGRRKELWRLKIIDYRIRIPTAFLETFQIYVADNELRP</sequence>
<accession>A0AAV2NEA0</accession>
<protein>
    <submittedName>
        <fullName evidence="1">Uncharacterized protein</fullName>
    </submittedName>
</protein>
<evidence type="ECO:0000313" key="1">
    <source>
        <dbReference type="EMBL" id="CAL1677789.1"/>
    </source>
</evidence>
<dbReference type="EMBL" id="OZ034836">
    <property type="protein sequence ID" value="CAL1677789.1"/>
    <property type="molecule type" value="Genomic_DNA"/>
</dbReference>
<name>A0AAV2NEA0_9HYME</name>
<gene>
    <name evidence="1" type="ORF">LPLAT_LOCUS3752</name>
</gene>